<dbReference type="EMBL" id="LT629689">
    <property type="protein sequence ID" value="SDG45549.1"/>
    <property type="molecule type" value="Genomic_DNA"/>
</dbReference>
<keyword evidence="1" id="KW-1133">Transmembrane helix</keyword>
<dbReference type="Proteomes" id="UP000182858">
    <property type="component" value="Chromosome I"/>
</dbReference>
<organism evidence="4 6">
    <name type="scientific">Pseudomonas extremaustralis</name>
    <dbReference type="NCBI Taxonomy" id="359110"/>
    <lineage>
        <taxon>Bacteria</taxon>
        <taxon>Pseudomonadati</taxon>
        <taxon>Pseudomonadota</taxon>
        <taxon>Gammaproteobacteria</taxon>
        <taxon>Pseudomonadales</taxon>
        <taxon>Pseudomonadaceae</taxon>
        <taxon>Pseudomonas</taxon>
    </lineage>
</organism>
<keyword evidence="1" id="KW-0812">Transmembrane</keyword>
<dbReference type="EMBL" id="LT629689">
    <property type="protein sequence ID" value="SDE69930.1"/>
    <property type="molecule type" value="Genomic_DNA"/>
</dbReference>
<dbReference type="Proteomes" id="UP000317951">
    <property type="component" value="Unassembled WGS sequence"/>
</dbReference>
<reference evidence="4 6" key="2">
    <citation type="submission" date="2019-06" db="EMBL/GenBank/DDBJ databases">
        <title>Pseudomonas bimorpha sp. nov. isolated from bovine raw milk and skim milk concentrate.</title>
        <authorList>
            <person name="Hofmann K."/>
            <person name="Huptas C."/>
            <person name="Doll E."/>
            <person name="Scherer S."/>
            <person name="Wenning M."/>
        </authorList>
    </citation>
    <scope>NUCLEOTIDE SEQUENCE [LARGE SCALE GENOMIC DNA]</scope>
    <source>
        <strain evidence="4 6">DSM 17835</strain>
    </source>
</reference>
<reference evidence="2 5" key="1">
    <citation type="submission" date="2016-10" db="EMBL/GenBank/DDBJ databases">
        <authorList>
            <person name="Varghese N."/>
            <person name="Submissions S."/>
        </authorList>
    </citation>
    <scope>NUCLEOTIDE SEQUENCE [LARGE SCALE GENOMIC DNA]</scope>
    <source>
        <strain evidence="2 5">DSM 17835</strain>
    </source>
</reference>
<evidence type="ECO:0000313" key="2">
    <source>
        <dbReference type="EMBL" id="SDE69930.1"/>
    </source>
</evidence>
<protein>
    <submittedName>
        <fullName evidence="4">Uncharacterized protein</fullName>
    </submittedName>
</protein>
<dbReference type="GeneID" id="78557419"/>
<keyword evidence="5" id="KW-1185">Reference proteome</keyword>
<proteinExistence type="predicted"/>
<sequence length="67" mass="7892">MNIPTFNPKGIRPWMIKYQFAARVYCLVMLPISPFIFGAVILWENRRDFAEMKKLAEAAFLPWRAKS</sequence>
<feature type="transmembrane region" description="Helical" evidence="1">
    <location>
        <begin position="20"/>
        <end position="43"/>
    </location>
</feature>
<evidence type="ECO:0000313" key="3">
    <source>
        <dbReference type="EMBL" id="SDG45549.1"/>
    </source>
</evidence>
<accession>A0A5C5PZS3</accession>
<keyword evidence="1" id="KW-0472">Membrane</keyword>
<dbReference type="OrthoDB" id="9967429at2"/>
<name>A0A5C5PZS3_9PSED</name>
<dbReference type="EMBL" id="VFET01000089">
    <property type="protein sequence ID" value="TWR95291.1"/>
    <property type="molecule type" value="Genomic_DNA"/>
</dbReference>
<evidence type="ECO:0000313" key="6">
    <source>
        <dbReference type="Proteomes" id="UP000317951"/>
    </source>
</evidence>
<dbReference type="RefSeq" id="WP_010568162.1">
    <property type="nucleotide sequence ID" value="NZ_LT629689.1"/>
</dbReference>
<evidence type="ECO:0000256" key="1">
    <source>
        <dbReference type="SAM" id="Phobius"/>
    </source>
</evidence>
<evidence type="ECO:0000313" key="5">
    <source>
        <dbReference type="Proteomes" id="UP000182858"/>
    </source>
</evidence>
<gene>
    <name evidence="4" type="ORF">FIV36_31080</name>
    <name evidence="2" type="ORF">SAMN05216591_0660</name>
    <name evidence="3" type="ORF">SAMN05216591_6136</name>
</gene>
<evidence type="ECO:0000313" key="4">
    <source>
        <dbReference type="EMBL" id="TWR95291.1"/>
    </source>
</evidence>
<dbReference type="AlphaFoldDB" id="A0A5C5PZS3"/>